<dbReference type="InterPro" id="IPR040126">
    <property type="entry name" value="STOX1/2"/>
</dbReference>
<dbReference type="EMBL" id="CACRXK020002945">
    <property type="protein sequence ID" value="CAB3996787.1"/>
    <property type="molecule type" value="Genomic_DNA"/>
</dbReference>
<feature type="compositionally biased region" description="Basic and acidic residues" evidence="1">
    <location>
        <begin position="394"/>
        <end position="406"/>
    </location>
</feature>
<dbReference type="PANTHER" id="PTHR22437:SF0">
    <property type="entry name" value="FI21431P1"/>
    <property type="match status" value="1"/>
</dbReference>
<protein>
    <submittedName>
        <fullName evidence="2">Uncharacterized protein</fullName>
    </submittedName>
</protein>
<proteinExistence type="predicted"/>
<evidence type="ECO:0000256" key="1">
    <source>
        <dbReference type="SAM" id="MobiDB-lite"/>
    </source>
</evidence>
<dbReference type="GO" id="GO:0005737">
    <property type="term" value="C:cytoplasm"/>
    <property type="evidence" value="ECO:0007669"/>
    <property type="project" value="TreeGrafter"/>
</dbReference>
<dbReference type="GO" id="GO:0000977">
    <property type="term" value="F:RNA polymerase II transcription regulatory region sequence-specific DNA binding"/>
    <property type="evidence" value="ECO:0007669"/>
    <property type="project" value="TreeGrafter"/>
</dbReference>
<feature type="compositionally biased region" description="Low complexity" evidence="1">
    <location>
        <begin position="454"/>
        <end position="465"/>
    </location>
</feature>
<evidence type="ECO:0000313" key="3">
    <source>
        <dbReference type="Proteomes" id="UP001152795"/>
    </source>
</evidence>
<dbReference type="Pfam" id="PF10264">
    <property type="entry name" value="WHD_Storkhead"/>
    <property type="match status" value="1"/>
</dbReference>
<feature type="compositionally biased region" description="Basic residues" evidence="1">
    <location>
        <begin position="407"/>
        <end position="416"/>
    </location>
</feature>
<dbReference type="OrthoDB" id="5968173at2759"/>
<reference evidence="2" key="1">
    <citation type="submission" date="2020-04" db="EMBL/GenBank/DDBJ databases">
        <authorList>
            <person name="Alioto T."/>
            <person name="Alioto T."/>
            <person name="Gomez Garrido J."/>
        </authorList>
    </citation>
    <scope>NUCLEOTIDE SEQUENCE</scope>
    <source>
        <strain evidence="2">A484AB</strain>
    </source>
</reference>
<gene>
    <name evidence="2" type="ORF">PACLA_8A029870</name>
</gene>
<dbReference type="AlphaFoldDB" id="A0A7D9I498"/>
<feature type="region of interest" description="Disordered" evidence="1">
    <location>
        <begin position="392"/>
        <end position="522"/>
    </location>
</feature>
<comment type="caution">
    <text evidence="2">The sequence shown here is derived from an EMBL/GenBank/DDBJ whole genome shotgun (WGS) entry which is preliminary data.</text>
</comment>
<dbReference type="GO" id="GO:0005634">
    <property type="term" value="C:nucleus"/>
    <property type="evidence" value="ECO:0007669"/>
    <property type="project" value="TreeGrafter"/>
</dbReference>
<feature type="region of interest" description="Disordered" evidence="1">
    <location>
        <begin position="266"/>
        <end position="305"/>
    </location>
</feature>
<sequence length="627" mass="71087">MASENQASQSKPRSMLPRTLVVVLNPISDVPTTKLRRFSSRRFEKVFENFRQCNKQSISVQLQDAVDDIQFVGWISPFTLLIHGSTEDMDAIENAWVGRMLKPPSGFLIKEFGEISQLEMKQISQSQFISISDTLCEIVKGLNESQIAATFESVVSRLCSSFDSVVIPPMAAIKNCLDLLIGEQRLDFINGAYYFKSTVASKPREKLTTSPHILKTEIQGPSRHVLLSKKAVTEVKSYMKRGKLNGYERLESEKVKERTKIAKLDNTGNYEAERQKGHELNKNEQSLETKTNRKGKKNNVVKSSSLKVRKPNHCIPRRQFPYEELHSHAKQKELEDKKQTNKRNFFLGKLSRLFKMEDNNLASNDENDNDSDHGWEKIVTDAQVKLLSNQVETQQKRVLDQSWEKHNGRKKPKRIKERNVVSTKQIDTTRHGGNLSRNKNVQRRRTVYNQQCPSRASSTNASSHSRSSDRGNTRNKSIEQKTEWKSSLTREREDSAKQYSLSSDSESSCSNLNNSDNSLSSESSVELARKSFHYSEEDTTNVESWQASREDGASNFCSTQAICGDLELSTLSLNPTRKIASSSSSSDTSSIEHVEKHSIIPGVNYNGVLDQQNNLRSRNLVQLIGIL</sequence>
<organism evidence="2 3">
    <name type="scientific">Paramuricea clavata</name>
    <name type="common">Red gorgonian</name>
    <name type="synonym">Violescent sea-whip</name>
    <dbReference type="NCBI Taxonomy" id="317549"/>
    <lineage>
        <taxon>Eukaryota</taxon>
        <taxon>Metazoa</taxon>
        <taxon>Cnidaria</taxon>
        <taxon>Anthozoa</taxon>
        <taxon>Octocorallia</taxon>
        <taxon>Malacalcyonacea</taxon>
        <taxon>Plexauridae</taxon>
        <taxon>Paramuricea</taxon>
    </lineage>
</organism>
<dbReference type="PANTHER" id="PTHR22437">
    <property type="entry name" value="WINGED HELIX DOMAIN-CONTAINING PROTEIN"/>
    <property type="match status" value="1"/>
</dbReference>
<dbReference type="GO" id="GO:0006357">
    <property type="term" value="P:regulation of transcription by RNA polymerase II"/>
    <property type="evidence" value="ECO:0007669"/>
    <property type="project" value="InterPro"/>
</dbReference>
<dbReference type="InterPro" id="IPR019391">
    <property type="entry name" value="Storkhead-box_WHD"/>
</dbReference>
<feature type="compositionally biased region" description="Low complexity" evidence="1">
    <location>
        <begin position="500"/>
        <end position="522"/>
    </location>
</feature>
<dbReference type="Proteomes" id="UP001152795">
    <property type="component" value="Unassembled WGS sequence"/>
</dbReference>
<evidence type="ECO:0000313" key="2">
    <source>
        <dbReference type="EMBL" id="CAB3996787.1"/>
    </source>
</evidence>
<keyword evidence="3" id="KW-1185">Reference proteome</keyword>
<accession>A0A7D9I498</accession>
<name>A0A7D9I498_PARCT</name>
<feature type="compositionally biased region" description="Basic and acidic residues" evidence="1">
    <location>
        <begin position="466"/>
        <end position="496"/>
    </location>
</feature>
<feature type="compositionally biased region" description="Basic and acidic residues" evidence="1">
    <location>
        <begin position="271"/>
        <end position="291"/>
    </location>
</feature>